<comment type="caution">
    <text evidence="1">The sequence shown here is derived from an EMBL/GenBank/DDBJ whole genome shotgun (WGS) entry which is preliminary data.</text>
</comment>
<dbReference type="EMBL" id="LNQE01001034">
    <property type="protein sequence ID" value="KUG21662.1"/>
    <property type="molecule type" value="Genomic_DNA"/>
</dbReference>
<sequence>MPMKYRNSLKRLQVNLEKMGSFAVAYSGGVDSTFLLKVAHDILKDKVIAVTARSALHPQGELKKAVEFTKINGIKHIIIQSRELEIKEFTDNSPKRCYLCKYALFSQIKEAAGKYGIRNIAEGSNVDDLGDYRPGMRAIQELGIISPLKDVGLGKDVIRKLSKQMGLPTWNKPAFACLASRFPYGEKITRDKLAMVDKAEQYLIHLGFRQVRVRYHSDTARIEVAEGERSKFFNLKLMNEVYKKFRGIGFAYCALDLQGYRTGSMNEVLIRQKNQNK</sequence>
<protein>
    <submittedName>
        <fullName evidence="1">Atp-utilizing enzyme of the pp-loop superfamily</fullName>
    </submittedName>
</protein>
<proteinExistence type="predicted"/>
<name>A0A0W8FM01_9ZZZZ</name>
<dbReference type="SUPFAM" id="SSF52402">
    <property type="entry name" value="Adenine nucleotide alpha hydrolases-like"/>
    <property type="match status" value="1"/>
</dbReference>
<dbReference type="InterPro" id="IPR005232">
    <property type="entry name" value="LarE"/>
</dbReference>
<dbReference type="GO" id="GO:0016783">
    <property type="term" value="F:sulfurtransferase activity"/>
    <property type="evidence" value="ECO:0007669"/>
    <property type="project" value="InterPro"/>
</dbReference>
<reference evidence="1" key="1">
    <citation type="journal article" date="2015" name="Proc. Natl. Acad. Sci. U.S.A.">
        <title>Networks of energetic and metabolic interactions define dynamics in microbial communities.</title>
        <authorList>
            <person name="Embree M."/>
            <person name="Liu J.K."/>
            <person name="Al-Bassam M.M."/>
            <person name="Zengler K."/>
        </authorList>
    </citation>
    <scope>NUCLEOTIDE SEQUENCE</scope>
</reference>
<accession>A0A0W8FM01</accession>
<evidence type="ECO:0000313" key="1">
    <source>
        <dbReference type="EMBL" id="KUG21662.1"/>
    </source>
</evidence>
<dbReference type="PANTHER" id="PTHR43169:SF2">
    <property type="entry name" value="NAD_GMP SYNTHASE DOMAIN-CONTAINING PROTEIN"/>
    <property type="match status" value="1"/>
</dbReference>
<dbReference type="NCBIfam" id="TIGR00268">
    <property type="entry name" value="ATP-dependent sacrificial sulfur transferase LarE"/>
    <property type="match status" value="1"/>
</dbReference>
<dbReference type="AlphaFoldDB" id="A0A0W8FM01"/>
<dbReference type="InterPro" id="IPR014729">
    <property type="entry name" value="Rossmann-like_a/b/a_fold"/>
</dbReference>
<organism evidence="1">
    <name type="scientific">hydrocarbon metagenome</name>
    <dbReference type="NCBI Taxonomy" id="938273"/>
    <lineage>
        <taxon>unclassified sequences</taxon>
        <taxon>metagenomes</taxon>
        <taxon>ecological metagenomes</taxon>
    </lineage>
</organism>
<dbReference type="CDD" id="cd01990">
    <property type="entry name" value="LarE-like"/>
    <property type="match status" value="1"/>
</dbReference>
<dbReference type="InterPro" id="IPR052188">
    <property type="entry name" value="Ni-pincer_cofactor_biosynth"/>
</dbReference>
<dbReference type="Gene3D" id="3.40.50.620">
    <property type="entry name" value="HUPs"/>
    <property type="match status" value="1"/>
</dbReference>
<dbReference type="PANTHER" id="PTHR43169">
    <property type="entry name" value="EXSB FAMILY PROTEIN"/>
    <property type="match status" value="1"/>
</dbReference>
<gene>
    <name evidence="1" type="ORF">ASZ90_008583</name>
</gene>
<dbReference type="PIRSF" id="PIRSF006661">
    <property type="entry name" value="PP-lp_UCP006661"/>
    <property type="match status" value="1"/>
</dbReference>